<organism evidence="2 3">
    <name type="scientific">Gimesia maris</name>
    <dbReference type="NCBI Taxonomy" id="122"/>
    <lineage>
        <taxon>Bacteria</taxon>
        <taxon>Pseudomonadati</taxon>
        <taxon>Planctomycetota</taxon>
        <taxon>Planctomycetia</taxon>
        <taxon>Planctomycetales</taxon>
        <taxon>Planctomycetaceae</taxon>
        <taxon>Gimesia</taxon>
    </lineage>
</organism>
<evidence type="ECO:0000259" key="1">
    <source>
        <dbReference type="PROSITE" id="PS51833"/>
    </source>
</evidence>
<dbReference type="PANTHER" id="PTHR33525">
    <property type="match status" value="1"/>
</dbReference>
<dbReference type="InterPro" id="IPR013976">
    <property type="entry name" value="HDOD"/>
</dbReference>
<comment type="caution">
    <text evidence="2">The sequence shown here is derived from an EMBL/GenBank/DDBJ whole genome shotgun (WGS) entry which is preliminary data.</text>
</comment>
<evidence type="ECO:0000313" key="3">
    <source>
        <dbReference type="Proteomes" id="UP000263642"/>
    </source>
</evidence>
<reference evidence="2 3" key="1">
    <citation type="journal article" date="2018" name="Nat. Biotechnol.">
        <title>A standardized bacterial taxonomy based on genome phylogeny substantially revises the tree of life.</title>
        <authorList>
            <person name="Parks D.H."/>
            <person name="Chuvochina M."/>
            <person name="Waite D.W."/>
            <person name="Rinke C."/>
            <person name="Skarshewski A."/>
            <person name="Chaumeil P.A."/>
            <person name="Hugenholtz P."/>
        </authorList>
    </citation>
    <scope>NUCLEOTIDE SEQUENCE [LARGE SCALE GENOMIC DNA]</scope>
    <source>
        <strain evidence="2">UBA9375</strain>
    </source>
</reference>
<name>A0A3D3R5P4_9PLAN</name>
<dbReference type="EMBL" id="DQAY01000083">
    <property type="protein sequence ID" value="HCO24181.1"/>
    <property type="molecule type" value="Genomic_DNA"/>
</dbReference>
<proteinExistence type="predicted"/>
<accession>A0A3D3R5P4</accession>
<protein>
    <submittedName>
        <fullName evidence="2">HDOD domain-containing protein</fullName>
    </submittedName>
</protein>
<dbReference type="Proteomes" id="UP000263642">
    <property type="component" value="Unassembled WGS sequence"/>
</dbReference>
<dbReference type="AlphaFoldDB" id="A0A3D3R5P4"/>
<dbReference type="SUPFAM" id="SSF109604">
    <property type="entry name" value="HD-domain/PDEase-like"/>
    <property type="match status" value="1"/>
</dbReference>
<dbReference type="Gene3D" id="1.10.3210.10">
    <property type="entry name" value="Hypothetical protein af1432"/>
    <property type="match status" value="1"/>
</dbReference>
<dbReference type="InterPro" id="IPR052340">
    <property type="entry name" value="RNase_Y/CdgJ"/>
</dbReference>
<dbReference type="PROSITE" id="PS51833">
    <property type="entry name" value="HDOD"/>
    <property type="match status" value="1"/>
</dbReference>
<dbReference type="PANTHER" id="PTHR33525:SF4">
    <property type="entry name" value="CYCLIC DI-GMP PHOSPHODIESTERASE CDGJ"/>
    <property type="match status" value="1"/>
</dbReference>
<feature type="domain" description="HDOD" evidence="1">
    <location>
        <begin position="25"/>
        <end position="218"/>
    </location>
</feature>
<dbReference type="Pfam" id="PF08668">
    <property type="entry name" value="HDOD"/>
    <property type="match status" value="1"/>
</dbReference>
<gene>
    <name evidence="2" type="ORF">DIT97_14465</name>
</gene>
<sequence length="289" mass="32411">MVMLVDNCADPVDLADRFVQRLDRLHSAPKVAQQILQLTRDPESRIDDIVRCIEHDPGLAAKILQVVNSSKYGVSRQITSIKHAVSYLGKDAIRMLTVSFSMVESLTKRSKGRIFVDYWQRALTIASISSHLANHHKCLKNDEAYTAGLLADVGILVFSQVEREQYSLIYESYPHGEQLVKGEQRYFGFDHALLGSRLLDHWALPTEMVTAIEQHHGDGQHGDPLGMAIRTGSLLAGSVWNRSSDEYLEAEEILQTYFDLDEDQVEAMIESCKQDITESAAFFGVSLEG</sequence>
<evidence type="ECO:0000313" key="2">
    <source>
        <dbReference type="EMBL" id="HCO24181.1"/>
    </source>
</evidence>